<evidence type="ECO:0000313" key="2">
    <source>
        <dbReference type="EMBL" id="TBU57241.1"/>
    </source>
</evidence>
<feature type="compositionally biased region" description="Basic residues" evidence="1">
    <location>
        <begin position="180"/>
        <end position="200"/>
    </location>
</feature>
<sequence>MAHNLVLGRLFRSAIYVRYGLKGQKAPAARGPHDEGARRTARTRIVPTKKAPRGRHLPTHGGLGSPQARQVGYSVTTTSGGVSSAPRRCPQPPLAKMTRKRRLAGEGMSRRTSRNLSRARSLGPAFEHKHGSLITLPPDPDSESEQESAMDFLHDHHDQHDDDADAEAEVEGESGSRSTSTHKRRKRGVARARAPQRHPRQVCCQCMTLPSRRLHKPLKRWPAGSPALRDTRPPRQ</sequence>
<feature type="region of interest" description="Disordered" evidence="1">
    <location>
        <begin position="77"/>
        <end position="202"/>
    </location>
</feature>
<accession>A0A4Q9PS60</accession>
<gene>
    <name evidence="2" type="ORF">BD310DRAFT_566772</name>
</gene>
<dbReference type="AlphaFoldDB" id="A0A4Q9PS60"/>
<feature type="region of interest" description="Disordered" evidence="1">
    <location>
        <begin position="214"/>
        <end position="236"/>
    </location>
</feature>
<name>A0A4Q9PS60_9APHY</name>
<feature type="compositionally biased region" description="Acidic residues" evidence="1">
    <location>
        <begin position="161"/>
        <end position="172"/>
    </location>
</feature>
<reference evidence="2 3" key="1">
    <citation type="submission" date="2019-01" db="EMBL/GenBank/DDBJ databases">
        <title>Draft genome sequences of three monokaryotic isolates of the white-rot basidiomycete fungus Dichomitus squalens.</title>
        <authorList>
            <consortium name="DOE Joint Genome Institute"/>
            <person name="Lopez S.C."/>
            <person name="Andreopoulos B."/>
            <person name="Pangilinan J."/>
            <person name="Lipzen A."/>
            <person name="Riley R."/>
            <person name="Ahrendt S."/>
            <person name="Ng V."/>
            <person name="Barry K."/>
            <person name="Daum C."/>
            <person name="Grigoriev I.V."/>
            <person name="Hilden K.S."/>
            <person name="Makela M.R."/>
            <person name="de Vries R.P."/>
        </authorList>
    </citation>
    <scope>NUCLEOTIDE SEQUENCE [LARGE SCALE GENOMIC DNA]</scope>
    <source>
        <strain evidence="2 3">CBS 464.89</strain>
    </source>
</reference>
<dbReference type="STRING" id="114155.A0A4Q9PS60"/>
<dbReference type="EMBL" id="ML145140">
    <property type="protein sequence ID" value="TBU57241.1"/>
    <property type="molecule type" value="Genomic_DNA"/>
</dbReference>
<evidence type="ECO:0000313" key="3">
    <source>
        <dbReference type="Proteomes" id="UP000292082"/>
    </source>
</evidence>
<proteinExistence type="predicted"/>
<organism evidence="2 3">
    <name type="scientific">Dichomitus squalens</name>
    <dbReference type="NCBI Taxonomy" id="114155"/>
    <lineage>
        <taxon>Eukaryota</taxon>
        <taxon>Fungi</taxon>
        <taxon>Dikarya</taxon>
        <taxon>Basidiomycota</taxon>
        <taxon>Agaricomycotina</taxon>
        <taxon>Agaricomycetes</taxon>
        <taxon>Polyporales</taxon>
        <taxon>Polyporaceae</taxon>
        <taxon>Dichomitus</taxon>
    </lineage>
</organism>
<dbReference type="Proteomes" id="UP000292082">
    <property type="component" value="Unassembled WGS sequence"/>
</dbReference>
<keyword evidence="3" id="KW-1185">Reference proteome</keyword>
<protein>
    <submittedName>
        <fullName evidence="2">Uncharacterized protein</fullName>
    </submittedName>
</protein>
<evidence type="ECO:0000256" key="1">
    <source>
        <dbReference type="SAM" id="MobiDB-lite"/>
    </source>
</evidence>